<dbReference type="Pfam" id="PF00682">
    <property type="entry name" value="HMGL-like"/>
    <property type="match status" value="1"/>
</dbReference>
<dbReference type="AlphaFoldDB" id="A0A375I2Q9"/>
<dbReference type="InterPro" id="IPR005675">
    <property type="entry name" value="Citramal_synthase"/>
</dbReference>
<dbReference type="OrthoDB" id="9803573at2"/>
<evidence type="ECO:0000256" key="2">
    <source>
        <dbReference type="ARBA" id="ARBA00022605"/>
    </source>
</evidence>
<dbReference type="GO" id="GO:0009097">
    <property type="term" value="P:isoleucine biosynthetic process"/>
    <property type="evidence" value="ECO:0007669"/>
    <property type="project" value="UniProtKB-UniRule"/>
</dbReference>
<evidence type="ECO:0000256" key="1">
    <source>
        <dbReference type="ARBA" id="ARBA00006154"/>
    </source>
</evidence>
<keyword evidence="5" id="KW-0100">Branched-chain amino acid biosynthesis</keyword>
<evidence type="ECO:0000256" key="5">
    <source>
        <dbReference type="ARBA" id="ARBA00023304"/>
    </source>
</evidence>
<dbReference type="NCBIfam" id="TIGR00977">
    <property type="entry name" value="citramal_synth"/>
    <property type="match status" value="1"/>
</dbReference>
<evidence type="ECO:0000256" key="3">
    <source>
        <dbReference type="ARBA" id="ARBA00022624"/>
    </source>
</evidence>
<dbReference type="EC" id="2.3.3.21" evidence="8"/>
<keyword evidence="3" id="KW-0412">Isoleucine biosynthesis</keyword>
<dbReference type="Proteomes" id="UP000265962">
    <property type="component" value="Unassembled WGS sequence"/>
</dbReference>
<keyword evidence="2" id="KW-0028">Amino-acid biosynthesis</keyword>
<evidence type="ECO:0000256" key="8">
    <source>
        <dbReference type="NCBIfam" id="TIGR00977"/>
    </source>
</evidence>
<feature type="domain" description="Pyruvate carboxyltransferase" evidence="9">
    <location>
        <begin position="10"/>
        <end position="274"/>
    </location>
</feature>
<dbReference type="InterPro" id="IPR054691">
    <property type="entry name" value="LeuA/HCS_post-cat"/>
</dbReference>
<dbReference type="InterPro" id="IPR013709">
    <property type="entry name" value="2-isopropylmalate_synth_dimer"/>
</dbReference>
<dbReference type="Gene3D" id="3.20.20.70">
    <property type="entry name" value="Aldolase class I"/>
    <property type="match status" value="1"/>
</dbReference>
<keyword evidence="10" id="KW-0012">Acyltransferase</keyword>
<evidence type="ECO:0000313" key="10">
    <source>
        <dbReference type="EMBL" id="SPF67686.1"/>
    </source>
</evidence>
<dbReference type="EMBL" id="OMOH01000002">
    <property type="protein sequence ID" value="SPF67686.1"/>
    <property type="molecule type" value="Genomic_DNA"/>
</dbReference>
<dbReference type="PANTHER" id="PTHR43538">
    <property type="entry name" value="ALPHA-IPM SYNTHASE/HOMOCITRATE SYNTHASE"/>
    <property type="match status" value="1"/>
</dbReference>
<proteinExistence type="inferred from homology"/>
<dbReference type="InterPro" id="IPR013785">
    <property type="entry name" value="Aldolase_TIM"/>
</dbReference>
<dbReference type="GO" id="GO:0003852">
    <property type="term" value="F:2-isopropylmalate synthase activity"/>
    <property type="evidence" value="ECO:0007669"/>
    <property type="project" value="InterPro"/>
</dbReference>
<dbReference type="SUPFAM" id="SSF51569">
    <property type="entry name" value="Aldolase"/>
    <property type="match status" value="1"/>
</dbReference>
<dbReference type="GO" id="GO:0009098">
    <property type="term" value="P:L-leucine biosynthetic process"/>
    <property type="evidence" value="ECO:0007669"/>
    <property type="project" value="InterPro"/>
</dbReference>
<dbReference type="GO" id="GO:0043714">
    <property type="term" value="F:(R)-citramalate synthase activity"/>
    <property type="evidence" value="ECO:0007669"/>
    <property type="project" value="UniProtKB-UniRule"/>
</dbReference>
<name>A0A375I2Q9_9ACTN</name>
<evidence type="ECO:0000256" key="7">
    <source>
        <dbReference type="ARBA" id="ARBA00048263"/>
    </source>
</evidence>
<dbReference type="RefSeq" id="WP_119714886.1">
    <property type="nucleotide sequence ID" value="NZ_OMOH01000002.1"/>
</dbReference>
<evidence type="ECO:0000259" key="9">
    <source>
        <dbReference type="PROSITE" id="PS50991"/>
    </source>
</evidence>
<organism evidence="10 11">
    <name type="scientific">Propionibacterium ruminifibrarum</name>
    <dbReference type="NCBI Taxonomy" id="1962131"/>
    <lineage>
        <taxon>Bacteria</taxon>
        <taxon>Bacillati</taxon>
        <taxon>Actinomycetota</taxon>
        <taxon>Actinomycetes</taxon>
        <taxon>Propionibacteriales</taxon>
        <taxon>Propionibacteriaceae</taxon>
        <taxon>Propionibacterium</taxon>
    </lineage>
</organism>
<evidence type="ECO:0000313" key="11">
    <source>
        <dbReference type="Proteomes" id="UP000265962"/>
    </source>
</evidence>
<accession>A0A375I2Q9</accession>
<dbReference type="SUPFAM" id="SSF110921">
    <property type="entry name" value="2-isopropylmalate synthase LeuA, allosteric (dimerisation) domain"/>
    <property type="match status" value="1"/>
</dbReference>
<comment type="pathway">
    <text evidence="6">Amino-acid biosynthesis.</text>
</comment>
<comment type="catalytic activity">
    <reaction evidence="7">
        <text>pyruvate + acetyl-CoA + H2O = (3R)-citramalate + CoA + H(+)</text>
        <dbReference type="Rhea" id="RHEA:19045"/>
        <dbReference type="ChEBI" id="CHEBI:15361"/>
        <dbReference type="ChEBI" id="CHEBI:15377"/>
        <dbReference type="ChEBI" id="CHEBI:15378"/>
        <dbReference type="ChEBI" id="CHEBI:30934"/>
        <dbReference type="ChEBI" id="CHEBI:57287"/>
        <dbReference type="ChEBI" id="CHEBI:57288"/>
        <dbReference type="EC" id="2.3.3.21"/>
    </reaction>
</comment>
<gene>
    <name evidence="10" type="ORF">PROPJV5_0645</name>
</gene>
<dbReference type="SMART" id="SM00917">
    <property type="entry name" value="LeuA_dimer"/>
    <property type="match status" value="1"/>
</dbReference>
<evidence type="ECO:0000256" key="4">
    <source>
        <dbReference type="ARBA" id="ARBA00022679"/>
    </source>
</evidence>
<dbReference type="Gene3D" id="3.30.160.270">
    <property type="match status" value="1"/>
</dbReference>
<dbReference type="InterPro" id="IPR036230">
    <property type="entry name" value="LeuA_allosteric_dom_sf"/>
</dbReference>
<keyword evidence="11" id="KW-1185">Reference proteome</keyword>
<dbReference type="PROSITE" id="PS50991">
    <property type="entry name" value="PYR_CT"/>
    <property type="match status" value="1"/>
</dbReference>
<sequence>MMIPLRPDSLELYDTTLRECTWRTGVPLTVHDRIRMLGRIDAMGVTFIEGGRPAASRRDGEFFAQATRTPLRSASLVAVGQVRGPGLTAGDDPQVRALCDAGTRFVTVMATAHDQHVSRGSRISLDENLAMLSDTVRHLVAEGKQVIVDAEHYFDGCMSNPAYALEVVRAAAEAGARTVVLCDTNGGMVPGWIGDAVSAAASIGVDLGVRCHNDSGCAVANSLAGLDAGVVHVQGAVNGYGAHAGTTDLTTLIPDLQLKYGWPVVTAEQLREVTRTARVVGEITAQPVDPRQPYVGESVFAHRAGRHAAATRVNADLHEHADPRSVGNDMRLLITDMTGCANIQVAGAQLGLDLADHAIARDVAEAVREREARGYAYETAGASFELLVRRMRGELDTPPFTVLGWRVTTEQQGDDSDAPAPTRAVVRLLADGLRRSSAGEGRGPVDALDQALRRALGAAHPQVTAYELVDYRANLLRAGRGTDATVRVLIDTACQGRTWTTVGVGENVIEASWEALAEAFLYGLVKGHGPGEA</sequence>
<comment type="similarity">
    <text evidence="1">Belongs to the alpha-IPM synthase/homocitrate synthase family.</text>
</comment>
<reference evidence="11" key="1">
    <citation type="submission" date="2018-02" db="EMBL/GenBank/DDBJ databases">
        <authorList>
            <person name="Hornung B."/>
        </authorList>
    </citation>
    <scope>NUCLEOTIDE SEQUENCE [LARGE SCALE GENOMIC DNA]</scope>
</reference>
<evidence type="ECO:0000256" key="6">
    <source>
        <dbReference type="ARBA" id="ARBA00029440"/>
    </source>
</evidence>
<protein>
    <recommendedName>
        <fullName evidence="8">Citramalate synthase</fullName>
        <ecNumber evidence="8">2.3.3.21</ecNumber>
    </recommendedName>
</protein>
<dbReference type="InterPro" id="IPR000891">
    <property type="entry name" value="PYR_CT"/>
</dbReference>
<dbReference type="Pfam" id="PF08502">
    <property type="entry name" value="LeuA_dimer"/>
    <property type="match status" value="1"/>
</dbReference>
<dbReference type="PANTHER" id="PTHR43538:SF1">
    <property type="entry name" value="(R)-CITRAMALATE SYNTHASE"/>
    <property type="match status" value="1"/>
</dbReference>
<dbReference type="Gene3D" id="1.10.238.260">
    <property type="match status" value="1"/>
</dbReference>
<keyword evidence="4 10" id="KW-0808">Transferase</keyword>
<dbReference type="Pfam" id="PF22617">
    <property type="entry name" value="HCS_D2"/>
    <property type="match status" value="1"/>
</dbReference>